<dbReference type="SMART" id="SM00862">
    <property type="entry name" value="Trans_reg_C"/>
    <property type="match status" value="1"/>
</dbReference>
<dbReference type="SMART" id="SM00448">
    <property type="entry name" value="REC"/>
    <property type="match status" value="1"/>
</dbReference>
<dbReference type="SUPFAM" id="SSF52172">
    <property type="entry name" value="CheY-like"/>
    <property type="match status" value="1"/>
</dbReference>
<dbReference type="PANTHER" id="PTHR48111:SF44">
    <property type="entry name" value="TRANSCRIPTIONAL REGULATORY PROTEIN RESD"/>
    <property type="match status" value="1"/>
</dbReference>
<dbReference type="Pfam" id="PF00486">
    <property type="entry name" value="Trans_reg_C"/>
    <property type="match status" value="1"/>
</dbReference>
<feature type="domain" description="OmpR/PhoB-type" evidence="12">
    <location>
        <begin position="127"/>
        <end position="223"/>
    </location>
</feature>
<feature type="modified residue" description="4-aspartylphosphate" evidence="9">
    <location>
        <position position="53"/>
    </location>
</feature>
<dbReference type="GO" id="GO:0032993">
    <property type="term" value="C:protein-DNA complex"/>
    <property type="evidence" value="ECO:0007669"/>
    <property type="project" value="TreeGrafter"/>
</dbReference>
<feature type="domain" description="Response regulatory" evidence="11">
    <location>
        <begin position="4"/>
        <end position="117"/>
    </location>
</feature>
<comment type="subcellular location">
    <subcellularLocation>
        <location evidence="1">Cytoplasm</location>
    </subcellularLocation>
</comment>
<dbReference type="InterPro" id="IPR011006">
    <property type="entry name" value="CheY-like_superfamily"/>
</dbReference>
<dbReference type="InterPro" id="IPR001789">
    <property type="entry name" value="Sig_transdc_resp-reg_receiver"/>
</dbReference>
<dbReference type="GO" id="GO:0000156">
    <property type="term" value="F:phosphorelay response regulator activity"/>
    <property type="evidence" value="ECO:0007669"/>
    <property type="project" value="TreeGrafter"/>
</dbReference>
<proteinExistence type="predicted"/>
<dbReference type="FunFam" id="3.40.50.2300:FF:000001">
    <property type="entry name" value="DNA-binding response regulator PhoB"/>
    <property type="match status" value="1"/>
</dbReference>
<reference evidence="14" key="1">
    <citation type="submission" date="2016-08" db="EMBL/GenBank/DDBJ databases">
        <authorList>
            <person name="Varghese N."/>
            <person name="Submissions Spin"/>
        </authorList>
    </citation>
    <scope>NUCLEOTIDE SEQUENCE [LARGE SCALE GENOMIC DNA]</scope>
    <source>
        <strain evidence="14">SGD-1123</strain>
    </source>
</reference>
<evidence type="ECO:0000256" key="2">
    <source>
        <dbReference type="ARBA" id="ARBA00022490"/>
    </source>
</evidence>
<evidence type="ECO:0000259" key="11">
    <source>
        <dbReference type="PROSITE" id="PS50110"/>
    </source>
</evidence>
<dbReference type="CDD" id="cd17574">
    <property type="entry name" value="REC_OmpR"/>
    <property type="match status" value="1"/>
</dbReference>
<evidence type="ECO:0000256" key="9">
    <source>
        <dbReference type="PROSITE-ProRule" id="PRU00169"/>
    </source>
</evidence>
<keyword evidence="2" id="KW-0963">Cytoplasm</keyword>
<dbReference type="InterPro" id="IPR001867">
    <property type="entry name" value="OmpR/PhoB-type_DNA-bd"/>
</dbReference>
<evidence type="ECO:0000259" key="12">
    <source>
        <dbReference type="PROSITE" id="PS51755"/>
    </source>
</evidence>
<dbReference type="CDD" id="cd00383">
    <property type="entry name" value="trans_reg_C"/>
    <property type="match status" value="1"/>
</dbReference>
<keyword evidence="4" id="KW-0902">Two-component regulatory system</keyword>
<name>A0A0V8HJW6_9BACI</name>
<evidence type="ECO:0000313" key="14">
    <source>
        <dbReference type="Proteomes" id="UP000181997"/>
    </source>
</evidence>
<dbReference type="PROSITE" id="PS51755">
    <property type="entry name" value="OMPR_PHOB"/>
    <property type="match status" value="1"/>
</dbReference>
<evidence type="ECO:0000256" key="3">
    <source>
        <dbReference type="ARBA" id="ARBA00022553"/>
    </source>
</evidence>
<evidence type="ECO:0000256" key="10">
    <source>
        <dbReference type="PROSITE-ProRule" id="PRU01091"/>
    </source>
</evidence>
<keyword evidence="6 10" id="KW-0238">DNA-binding</keyword>
<dbReference type="GO" id="GO:0005829">
    <property type="term" value="C:cytosol"/>
    <property type="evidence" value="ECO:0007669"/>
    <property type="project" value="TreeGrafter"/>
</dbReference>
<dbReference type="Proteomes" id="UP000181997">
    <property type="component" value="Unassembled WGS sequence"/>
</dbReference>
<dbReference type="InterPro" id="IPR036388">
    <property type="entry name" value="WH-like_DNA-bd_sf"/>
</dbReference>
<dbReference type="AlphaFoldDB" id="A0A0V8HJW6"/>
<protein>
    <submittedName>
        <fullName evidence="13">DNA-binding response regulator, OmpR family, contains REC and winged-helix (WHTH) domain</fullName>
    </submittedName>
</protein>
<dbReference type="Gene3D" id="1.10.10.10">
    <property type="entry name" value="Winged helix-like DNA-binding domain superfamily/Winged helix DNA-binding domain"/>
    <property type="match status" value="1"/>
</dbReference>
<dbReference type="FunFam" id="1.10.10.10:FF:000018">
    <property type="entry name" value="DNA-binding response regulator ResD"/>
    <property type="match status" value="1"/>
</dbReference>
<dbReference type="Pfam" id="PF00072">
    <property type="entry name" value="Response_reg"/>
    <property type="match status" value="1"/>
</dbReference>
<keyword evidence="3 9" id="KW-0597">Phosphoprotein</keyword>
<feature type="DNA-binding region" description="OmpR/PhoB-type" evidence="10">
    <location>
        <begin position="127"/>
        <end position="223"/>
    </location>
</feature>
<sequence length="225" mass="25712">MSMTIMVIDDEEEMRKLVSTFLLNEGYKIAEATNGIDALQQIHRRSPDLILIDVMMPYMDGFSFAEKLKETHDIPLIFLTAKGEEWDKIHGLRLGGDDYIVKPFHPGELMARIESVLRRSKAASKQASSFKAGPLKILVEAHSAFIHDKPISLTLKEFELLLLLMKNQGKLFTRDQLLYLIWGDHYTGSERTVDTHIKTLRLKLKDEGKLIQTVWGKGYKLEVPS</sequence>
<dbReference type="InterPro" id="IPR039420">
    <property type="entry name" value="WalR-like"/>
</dbReference>
<dbReference type="Gene3D" id="3.40.50.2300">
    <property type="match status" value="1"/>
</dbReference>
<dbReference type="PANTHER" id="PTHR48111">
    <property type="entry name" value="REGULATOR OF RPOS"/>
    <property type="match status" value="1"/>
</dbReference>
<dbReference type="EMBL" id="FMAU01000002">
    <property type="protein sequence ID" value="SCC10905.1"/>
    <property type="molecule type" value="Genomic_DNA"/>
</dbReference>
<keyword evidence="5" id="KW-0805">Transcription regulation</keyword>
<evidence type="ECO:0000256" key="1">
    <source>
        <dbReference type="ARBA" id="ARBA00004496"/>
    </source>
</evidence>
<dbReference type="PROSITE" id="PS50110">
    <property type="entry name" value="RESPONSE_REGULATORY"/>
    <property type="match status" value="1"/>
</dbReference>
<keyword evidence="14" id="KW-1185">Reference proteome</keyword>
<dbReference type="Gene3D" id="6.10.250.690">
    <property type="match status" value="1"/>
</dbReference>
<dbReference type="GO" id="GO:0000976">
    <property type="term" value="F:transcription cis-regulatory region binding"/>
    <property type="evidence" value="ECO:0007669"/>
    <property type="project" value="TreeGrafter"/>
</dbReference>
<accession>A0A0V8HJW6</accession>
<keyword evidence="7" id="KW-0010">Activator</keyword>
<evidence type="ECO:0000256" key="7">
    <source>
        <dbReference type="ARBA" id="ARBA00023159"/>
    </source>
</evidence>
<evidence type="ECO:0000256" key="4">
    <source>
        <dbReference type="ARBA" id="ARBA00023012"/>
    </source>
</evidence>
<dbReference type="GO" id="GO:0006355">
    <property type="term" value="P:regulation of DNA-templated transcription"/>
    <property type="evidence" value="ECO:0007669"/>
    <property type="project" value="InterPro"/>
</dbReference>
<gene>
    <name evidence="13" type="ORF">GA0061094_2554</name>
</gene>
<evidence type="ECO:0000256" key="6">
    <source>
        <dbReference type="ARBA" id="ARBA00023125"/>
    </source>
</evidence>
<evidence type="ECO:0000256" key="8">
    <source>
        <dbReference type="ARBA" id="ARBA00023163"/>
    </source>
</evidence>
<dbReference type="RefSeq" id="WP_058298647.1">
    <property type="nucleotide sequence ID" value="NZ_FMAU01000002.1"/>
</dbReference>
<evidence type="ECO:0000313" key="13">
    <source>
        <dbReference type="EMBL" id="SCC10905.1"/>
    </source>
</evidence>
<evidence type="ECO:0000256" key="5">
    <source>
        <dbReference type="ARBA" id="ARBA00023015"/>
    </source>
</evidence>
<keyword evidence="8" id="KW-0804">Transcription</keyword>
<organism evidence="13 14">
    <name type="scientific">[Bacillus] enclensis</name>
    <dbReference type="NCBI Taxonomy" id="1402860"/>
    <lineage>
        <taxon>Bacteria</taxon>
        <taxon>Bacillati</taxon>
        <taxon>Bacillota</taxon>
        <taxon>Bacilli</taxon>
        <taxon>Bacillales</taxon>
        <taxon>Bacillaceae</taxon>
        <taxon>Rossellomorea</taxon>
    </lineage>
</organism>